<dbReference type="Proteomes" id="UP001606099">
    <property type="component" value="Unassembled WGS sequence"/>
</dbReference>
<keyword evidence="2" id="KW-1185">Reference proteome</keyword>
<dbReference type="EMBL" id="JBIGHZ010000001">
    <property type="protein sequence ID" value="MFG6446828.1"/>
    <property type="molecule type" value="Genomic_DNA"/>
</dbReference>
<dbReference type="NCBIfam" id="TIGR02292">
    <property type="entry name" value="ygfB_yecA"/>
    <property type="match status" value="1"/>
</dbReference>
<dbReference type="Pfam" id="PF03695">
    <property type="entry name" value="UPF0149"/>
    <property type="match status" value="1"/>
</dbReference>
<name>A0ABW7FR83_9BURK</name>
<dbReference type="InterPro" id="IPR036255">
    <property type="entry name" value="YgfB-like_sf"/>
</dbReference>
<organism evidence="1 2">
    <name type="scientific">Roseateles rivi</name>
    <dbReference type="NCBI Taxonomy" id="3299028"/>
    <lineage>
        <taxon>Bacteria</taxon>
        <taxon>Pseudomonadati</taxon>
        <taxon>Pseudomonadota</taxon>
        <taxon>Betaproteobacteria</taxon>
        <taxon>Burkholderiales</taxon>
        <taxon>Sphaerotilaceae</taxon>
        <taxon>Roseateles</taxon>
    </lineage>
</organism>
<evidence type="ECO:0000313" key="2">
    <source>
        <dbReference type="Proteomes" id="UP001606099"/>
    </source>
</evidence>
<comment type="caution">
    <text evidence="1">The sequence shown here is derived from an EMBL/GenBank/DDBJ whole genome shotgun (WGS) entry which is preliminary data.</text>
</comment>
<reference evidence="1 2" key="1">
    <citation type="submission" date="2024-08" db="EMBL/GenBank/DDBJ databases">
        <authorList>
            <person name="Lu H."/>
        </authorList>
    </citation>
    <scope>NUCLEOTIDE SEQUENCE [LARGE SCALE GENOMIC DNA]</scope>
    <source>
        <strain evidence="1 2">BYS180W</strain>
    </source>
</reference>
<accession>A0ABW7FR83</accession>
<dbReference type="SUPFAM" id="SSF101327">
    <property type="entry name" value="YgfB-like"/>
    <property type="match status" value="1"/>
</dbReference>
<dbReference type="RefSeq" id="WP_394457988.1">
    <property type="nucleotide sequence ID" value="NZ_JBIGHZ010000001.1"/>
</dbReference>
<proteinExistence type="predicted"/>
<sequence length="200" mass="21729">MNFPAYTPESADDLPLSEAELQELDAILAALPDGAMNIEAMDGYLCALLLSPQALAGRAGADWIPAVWGGGDPFPSGKQRKRVVLLVLRHVHSLAVQLTQRAQEWEPIFSVAQEEALQLVDAEDWCIGFMLGVDLDGDAWVPLFERTKTAAALAPIALLGGDDSGLDAEQRAQLEDLHYRDALSREVPESVLTLWALRGQ</sequence>
<dbReference type="InterPro" id="IPR011978">
    <property type="entry name" value="YgfB-like"/>
</dbReference>
<evidence type="ECO:0000313" key="1">
    <source>
        <dbReference type="EMBL" id="MFG6446828.1"/>
    </source>
</evidence>
<gene>
    <name evidence="1" type="ORF">ACG0Z6_01085</name>
</gene>
<dbReference type="Gene3D" id="1.20.120.740">
    <property type="entry name" value="YgfB uncharacterised protein family UPF0149, PF03695"/>
    <property type="match status" value="1"/>
</dbReference>
<protein>
    <submittedName>
        <fullName evidence="1">UPF0149 family protein</fullName>
    </submittedName>
</protein>